<dbReference type="AlphaFoldDB" id="A0AAW2U1S2"/>
<comment type="caution">
    <text evidence="2">The sequence shown here is derived from an EMBL/GenBank/DDBJ whole genome shotgun (WGS) entry which is preliminary data.</text>
</comment>
<dbReference type="PANTHER" id="PTHR48475">
    <property type="entry name" value="RIBONUCLEASE H"/>
    <property type="match status" value="1"/>
</dbReference>
<dbReference type="SUPFAM" id="SSF53098">
    <property type="entry name" value="Ribonuclease H-like"/>
    <property type="match status" value="1"/>
</dbReference>
<proteinExistence type="predicted"/>
<dbReference type="InterPro" id="IPR012337">
    <property type="entry name" value="RNaseH-like_sf"/>
</dbReference>
<dbReference type="Gene3D" id="3.30.420.10">
    <property type="entry name" value="Ribonuclease H-like superfamily/Ribonuclease H"/>
    <property type="match status" value="1"/>
</dbReference>
<organism evidence="2">
    <name type="scientific">Sesamum latifolium</name>
    <dbReference type="NCBI Taxonomy" id="2727402"/>
    <lineage>
        <taxon>Eukaryota</taxon>
        <taxon>Viridiplantae</taxon>
        <taxon>Streptophyta</taxon>
        <taxon>Embryophyta</taxon>
        <taxon>Tracheophyta</taxon>
        <taxon>Spermatophyta</taxon>
        <taxon>Magnoliopsida</taxon>
        <taxon>eudicotyledons</taxon>
        <taxon>Gunneridae</taxon>
        <taxon>Pentapetalae</taxon>
        <taxon>asterids</taxon>
        <taxon>lamiids</taxon>
        <taxon>Lamiales</taxon>
        <taxon>Pedaliaceae</taxon>
        <taxon>Sesamum</taxon>
    </lineage>
</organism>
<evidence type="ECO:0000313" key="2">
    <source>
        <dbReference type="EMBL" id="KAL0411265.1"/>
    </source>
</evidence>
<accession>A0AAW2U1S2</accession>
<dbReference type="EMBL" id="JACGWN010000013">
    <property type="protein sequence ID" value="KAL0411265.1"/>
    <property type="molecule type" value="Genomic_DNA"/>
</dbReference>
<name>A0AAW2U1S2_9LAMI</name>
<dbReference type="GO" id="GO:0004523">
    <property type="term" value="F:RNA-DNA hybrid ribonuclease activity"/>
    <property type="evidence" value="ECO:0007669"/>
    <property type="project" value="InterPro"/>
</dbReference>
<dbReference type="GO" id="GO:0003676">
    <property type="term" value="F:nucleic acid binding"/>
    <property type="evidence" value="ECO:0007669"/>
    <property type="project" value="InterPro"/>
</dbReference>
<dbReference type="InterPro" id="IPR036397">
    <property type="entry name" value="RNaseH_sf"/>
</dbReference>
<protein>
    <recommendedName>
        <fullName evidence="1">RNase H type-1 domain-containing protein</fullName>
    </recommendedName>
</protein>
<dbReference type="PANTHER" id="PTHR48475:SF2">
    <property type="entry name" value="RIBONUCLEASE H"/>
    <property type="match status" value="1"/>
</dbReference>
<reference evidence="2" key="2">
    <citation type="journal article" date="2024" name="Plant">
        <title>Genomic evolution and insights into agronomic trait innovations of Sesamum species.</title>
        <authorList>
            <person name="Miao H."/>
            <person name="Wang L."/>
            <person name="Qu L."/>
            <person name="Liu H."/>
            <person name="Sun Y."/>
            <person name="Le M."/>
            <person name="Wang Q."/>
            <person name="Wei S."/>
            <person name="Zheng Y."/>
            <person name="Lin W."/>
            <person name="Duan Y."/>
            <person name="Cao H."/>
            <person name="Xiong S."/>
            <person name="Wang X."/>
            <person name="Wei L."/>
            <person name="Li C."/>
            <person name="Ma Q."/>
            <person name="Ju M."/>
            <person name="Zhao R."/>
            <person name="Li G."/>
            <person name="Mu C."/>
            <person name="Tian Q."/>
            <person name="Mei H."/>
            <person name="Zhang T."/>
            <person name="Gao T."/>
            <person name="Zhang H."/>
        </authorList>
    </citation>
    <scope>NUCLEOTIDE SEQUENCE</scope>
    <source>
        <strain evidence="2">KEN1</strain>
    </source>
</reference>
<dbReference type="InterPro" id="IPR002156">
    <property type="entry name" value="RNaseH_domain"/>
</dbReference>
<dbReference type="Pfam" id="PF13456">
    <property type="entry name" value="RVT_3"/>
    <property type="match status" value="1"/>
</dbReference>
<gene>
    <name evidence="2" type="ORF">Slati_3716200</name>
</gene>
<reference evidence="2" key="1">
    <citation type="submission" date="2020-06" db="EMBL/GenBank/DDBJ databases">
        <authorList>
            <person name="Li T."/>
            <person name="Hu X."/>
            <person name="Zhang T."/>
            <person name="Song X."/>
            <person name="Zhang H."/>
            <person name="Dai N."/>
            <person name="Sheng W."/>
            <person name="Hou X."/>
            <person name="Wei L."/>
        </authorList>
    </citation>
    <scope>NUCLEOTIDE SEQUENCE</scope>
    <source>
        <strain evidence="2">KEN1</strain>
        <tissue evidence="2">Leaf</tissue>
    </source>
</reference>
<feature type="domain" description="RNase H type-1" evidence="1">
    <location>
        <begin position="56"/>
        <end position="132"/>
    </location>
</feature>
<sequence>MVKWAIELGEYDISYQPRSLIKIQALAELVQEATFTEGSKGHWLLYVDDSSTLTGSGAGIVLTSLEGDELEYALHFDFKASNNKAGYEALIAGIKMDLDAEAQNLITCTDSQLITKQMKGEYEVKEERMKDYL</sequence>
<evidence type="ECO:0000259" key="1">
    <source>
        <dbReference type="Pfam" id="PF13456"/>
    </source>
</evidence>